<dbReference type="InterPro" id="IPR024072">
    <property type="entry name" value="DHFR-like_dom_sf"/>
</dbReference>
<evidence type="ECO:0000256" key="2">
    <source>
        <dbReference type="ARBA" id="ARBA00004882"/>
    </source>
</evidence>
<evidence type="ECO:0000256" key="3">
    <source>
        <dbReference type="ARBA" id="ARBA00004910"/>
    </source>
</evidence>
<evidence type="ECO:0000256" key="4">
    <source>
        <dbReference type="ARBA" id="ARBA00005259"/>
    </source>
</evidence>
<dbReference type="CDD" id="cd01284">
    <property type="entry name" value="Riboflavin_deaminase-reductase"/>
    <property type="match status" value="1"/>
</dbReference>
<dbReference type="KEGG" id="htq:FRZ44_20600"/>
<protein>
    <recommendedName>
        <fullName evidence="12">Riboflavin biosynthesis protein RibD</fullName>
    </recommendedName>
    <domain>
        <recommendedName>
            <fullName evidence="12">Diaminohydroxyphosphoribosylaminopyrimidine deaminase</fullName>
            <shortName evidence="12">DRAP deaminase</shortName>
            <ecNumber evidence="12">3.5.4.26</ecNumber>
        </recommendedName>
        <alternativeName>
            <fullName evidence="12">Riboflavin-specific deaminase</fullName>
        </alternativeName>
    </domain>
    <domain>
        <recommendedName>
            <fullName evidence="12">5-amino-6-(5-phosphoribosylamino)uracil reductase</fullName>
            <ecNumber evidence="12">1.1.1.193</ecNumber>
        </recommendedName>
        <alternativeName>
            <fullName evidence="12">HTP reductase</fullName>
        </alternativeName>
    </domain>
</protein>
<dbReference type="SUPFAM" id="SSF53597">
    <property type="entry name" value="Dihydrofolate reductase-like"/>
    <property type="match status" value="1"/>
</dbReference>
<dbReference type="NCBIfam" id="TIGR00326">
    <property type="entry name" value="eubact_ribD"/>
    <property type="match status" value="1"/>
</dbReference>
<evidence type="ECO:0000256" key="1">
    <source>
        <dbReference type="ARBA" id="ARBA00002151"/>
    </source>
</evidence>
<keyword evidence="12" id="KW-0378">Hydrolase</keyword>
<evidence type="ECO:0000256" key="14">
    <source>
        <dbReference type="PIRSR" id="PIRSR006769-2"/>
    </source>
</evidence>
<feature type="binding site" evidence="14">
    <location>
        <position position="177"/>
    </location>
    <ligand>
        <name>substrate</name>
    </ligand>
</feature>
<feature type="domain" description="CMP/dCMP-type deaminase" evidence="16">
    <location>
        <begin position="9"/>
        <end position="132"/>
    </location>
</feature>
<evidence type="ECO:0000256" key="12">
    <source>
        <dbReference type="PIRNR" id="PIRNR006769"/>
    </source>
</evidence>
<dbReference type="UniPathway" id="UPA00275">
    <property type="reaction ID" value="UER00401"/>
</dbReference>
<feature type="binding site" evidence="14">
    <location>
        <position position="163"/>
    </location>
    <ligand>
        <name>NADP(+)</name>
        <dbReference type="ChEBI" id="CHEBI:58349"/>
    </ligand>
</feature>
<comment type="similarity">
    <text evidence="5 12">In the C-terminal section; belongs to the HTP reductase family.</text>
</comment>
<dbReference type="GO" id="GO:0008703">
    <property type="term" value="F:5-amino-6-(5-phosphoribosylamino)uracil reductase activity"/>
    <property type="evidence" value="ECO:0007669"/>
    <property type="project" value="UniProtKB-EC"/>
</dbReference>
<dbReference type="GO" id="GO:0009231">
    <property type="term" value="P:riboflavin biosynthetic process"/>
    <property type="evidence" value="ECO:0007669"/>
    <property type="project" value="UniProtKB-UniPathway"/>
</dbReference>
<dbReference type="GO" id="GO:0008835">
    <property type="term" value="F:diaminohydroxyphosphoribosylaminopyrimidine deaminase activity"/>
    <property type="evidence" value="ECO:0007669"/>
    <property type="project" value="UniProtKB-EC"/>
</dbReference>
<comment type="pathway">
    <text evidence="3 12">Cofactor biosynthesis; riboflavin biosynthesis; 5-amino-6-(D-ribitylamino)uracil from GTP: step 3/4.</text>
</comment>
<keyword evidence="18" id="KW-1185">Reference proteome</keyword>
<dbReference type="PANTHER" id="PTHR38011">
    <property type="entry name" value="DIHYDROFOLATE REDUCTASE FAMILY PROTEIN (AFU_ORTHOLOGUE AFUA_8G06820)"/>
    <property type="match status" value="1"/>
</dbReference>
<dbReference type="Gene3D" id="3.40.140.10">
    <property type="entry name" value="Cytidine Deaminase, domain 2"/>
    <property type="match status" value="1"/>
</dbReference>
<feature type="binding site" evidence="14">
    <location>
        <position position="213"/>
    </location>
    <ligand>
        <name>substrate</name>
    </ligand>
</feature>
<feature type="binding site" evidence="14">
    <location>
        <begin position="307"/>
        <end position="313"/>
    </location>
    <ligand>
        <name>NADP(+)</name>
        <dbReference type="ChEBI" id="CHEBI:58349"/>
    </ligand>
</feature>
<dbReference type="EC" id="1.1.1.193" evidence="12"/>
<comment type="catalytic activity">
    <reaction evidence="12">
        <text>5-amino-6-(5-phospho-D-ribitylamino)uracil + NADP(+) = 5-amino-6-(5-phospho-D-ribosylamino)uracil + NADPH + H(+)</text>
        <dbReference type="Rhea" id="RHEA:17845"/>
        <dbReference type="ChEBI" id="CHEBI:15378"/>
        <dbReference type="ChEBI" id="CHEBI:57783"/>
        <dbReference type="ChEBI" id="CHEBI:58349"/>
        <dbReference type="ChEBI" id="CHEBI:58421"/>
        <dbReference type="ChEBI" id="CHEBI:58453"/>
        <dbReference type="EC" id="1.1.1.193"/>
    </reaction>
</comment>
<feature type="binding site" evidence="14">
    <location>
        <position position="305"/>
    </location>
    <ligand>
        <name>substrate</name>
    </ligand>
</feature>
<dbReference type="RefSeq" id="WP_318526392.1">
    <property type="nucleotide sequence ID" value="NZ_CP042906.1"/>
</dbReference>
<dbReference type="Gene3D" id="3.40.430.10">
    <property type="entry name" value="Dihydrofolate Reductase, subunit A"/>
    <property type="match status" value="1"/>
</dbReference>
<dbReference type="InterPro" id="IPR050765">
    <property type="entry name" value="Riboflavin_Biosynth_HTPR"/>
</dbReference>
<comment type="cofactor">
    <cofactor evidence="12 15">
        <name>Zn(2+)</name>
        <dbReference type="ChEBI" id="CHEBI:29105"/>
    </cofactor>
    <text evidence="12 15">Binds 1 zinc ion.</text>
</comment>
<dbReference type="PIRSF" id="PIRSF006769">
    <property type="entry name" value="RibD"/>
    <property type="match status" value="1"/>
</dbReference>
<dbReference type="InterPro" id="IPR002125">
    <property type="entry name" value="CMP_dCMP_dom"/>
</dbReference>
<accession>A0A5J6MJV9</accession>
<proteinExistence type="inferred from homology"/>
<keyword evidence="9 12" id="KW-0521">NADP</keyword>
<keyword evidence="11" id="KW-0511">Multifunctional enzyme</keyword>
<comment type="function">
    <text evidence="1 12">Converts 2,5-diamino-6-(ribosylamino)-4(3h)-pyrimidinone 5'-phosphate into 5-amino-6-(ribosylamino)-2,4(1h,3h)-pyrimidinedione 5'-phosphate.</text>
</comment>
<dbReference type="PANTHER" id="PTHR38011:SF7">
    <property type="entry name" value="2,5-DIAMINO-6-RIBOSYLAMINO-4(3H)-PYRIMIDINONE 5'-PHOSPHATE REDUCTASE"/>
    <property type="match status" value="1"/>
</dbReference>
<feature type="binding site" evidence="15">
    <location>
        <position position="84"/>
    </location>
    <ligand>
        <name>Zn(2+)</name>
        <dbReference type="ChEBI" id="CHEBI:29105"/>
        <note>catalytic</note>
    </ligand>
</feature>
<feature type="binding site" evidence="14">
    <location>
        <position position="216"/>
    </location>
    <ligand>
        <name>substrate</name>
    </ligand>
</feature>
<evidence type="ECO:0000256" key="5">
    <source>
        <dbReference type="ARBA" id="ARBA00007417"/>
    </source>
</evidence>
<feature type="active site" description="Proton donor" evidence="13">
    <location>
        <position position="61"/>
    </location>
</feature>
<comment type="similarity">
    <text evidence="4 12">In the N-terminal section; belongs to the cytidine and deoxycytidylate deaminase family.</text>
</comment>
<gene>
    <name evidence="17" type="ORF">FRZ44_20600</name>
</gene>
<evidence type="ECO:0000256" key="7">
    <source>
        <dbReference type="ARBA" id="ARBA00022723"/>
    </source>
</evidence>
<dbReference type="NCBIfam" id="TIGR00227">
    <property type="entry name" value="ribD_Cterm"/>
    <property type="match status" value="1"/>
</dbReference>
<dbReference type="InterPro" id="IPR002734">
    <property type="entry name" value="RibDG_C"/>
</dbReference>
<evidence type="ECO:0000256" key="10">
    <source>
        <dbReference type="ARBA" id="ARBA00023002"/>
    </source>
</evidence>
<evidence type="ECO:0000256" key="6">
    <source>
        <dbReference type="ARBA" id="ARBA00022619"/>
    </source>
</evidence>
<evidence type="ECO:0000313" key="17">
    <source>
        <dbReference type="EMBL" id="QEX16765.1"/>
    </source>
</evidence>
<keyword evidence="8 12" id="KW-0862">Zinc</keyword>
<dbReference type="GO" id="GO:0008270">
    <property type="term" value="F:zinc ion binding"/>
    <property type="evidence" value="ECO:0007669"/>
    <property type="project" value="InterPro"/>
</dbReference>
<dbReference type="InterPro" id="IPR004794">
    <property type="entry name" value="Eubact_RibD"/>
</dbReference>
<evidence type="ECO:0000256" key="13">
    <source>
        <dbReference type="PIRSR" id="PIRSR006769-1"/>
    </source>
</evidence>
<dbReference type="SUPFAM" id="SSF53927">
    <property type="entry name" value="Cytidine deaminase-like"/>
    <property type="match status" value="1"/>
</dbReference>
<keyword evidence="7 12" id="KW-0479">Metal-binding</keyword>
<evidence type="ECO:0000256" key="15">
    <source>
        <dbReference type="PIRSR" id="PIRSR006769-3"/>
    </source>
</evidence>
<dbReference type="Pfam" id="PF01872">
    <property type="entry name" value="RibD_C"/>
    <property type="match status" value="1"/>
</dbReference>
<dbReference type="Pfam" id="PF00383">
    <property type="entry name" value="dCMP_cyt_deam_1"/>
    <property type="match status" value="1"/>
</dbReference>
<evidence type="ECO:0000256" key="11">
    <source>
        <dbReference type="ARBA" id="ARBA00023268"/>
    </source>
</evidence>
<keyword evidence="10 12" id="KW-0560">Oxidoreductase</keyword>
<reference evidence="17 18" key="1">
    <citation type="submission" date="2019-08" db="EMBL/GenBank/DDBJ databases">
        <title>Hyperibacter terrae gen. nov., sp. nov. and Hyperibacter viscosus sp. nov., two new members in the family Rhodospirillaceae isolated from the rhizosphere of Hypericum perforatum.</title>
        <authorList>
            <person name="Noviana Z."/>
        </authorList>
    </citation>
    <scope>NUCLEOTIDE SEQUENCE [LARGE SCALE GENOMIC DNA]</scope>
    <source>
        <strain evidence="17 18">R5913</strain>
    </source>
</reference>
<name>A0A5J6MJV9_9PROT</name>
<dbReference type="InterPro" id="IPR011549">
    <property type="entry name" value="RibD_C"/>
</dbReference>
<comment type="catalytic activity">
    <reaction evidence="12">
        <text>2,5-diamino-6-hydroxy-4-(5-phosphoribosylamino)-pyrimidine + H2O + H(+) = 5-amino-6-(5-phospho-D-ribosylamino)uracil + NH4(+)</text>
        <dbReference type="Rhea" id="RHEA:21868"/>
        <dbReference type="ChEBI" id="CHEBI:15377"/>
        <dbReference type="ChEBI" id="CHEBI:15378"/>
        <dbReference type="ChEBI" id="CHEBI:28938"/>
        <dbReference type="ChEBI" id="CHEBI:58453"/>
        <dbReference type="ChEBI" id="CHEBI:58614"/>
        <dbReference type="EC" id="3.5.4.26"/>
    </reaction>
</comment>
<dbReference type="EC" id="3.5.4.26" evidence="12"/>
<dbReference type="InterPro" id="IPR016192">
    <property type="entry name" value="APOBEC/CMP_deaminase_Zn-bd"/>
</dbReference>
<evidence type="ECO:0000256" key="9">
    <source>
        <dbReference type="ARBA" id="ARBA00022857"/>
    </source>
</evidence>
<feature type="binding site" evidence="14">
    <location>
        <position position="193"/>
    </location>
    <ligand>
        <name>substrate</name>
    </ligand>
</feature>
<dbReference type="Proteomes" id="UP000326202">
    <property type="component" value="Chromosome"/>
</dbReference>
<evidence type="ECO:0000313" key="18">
    <source>
        <dbReference type="Proteomes" id="UP000326202"/>
    </source>
</evidence>
<comment type="pathway">
    <text evidence="2 12">Cofactor biosynthesis; riboflavin biosynthesis; 5-amino-6-(D-ribitylamino)uracil from GTP: step 2/4.</text>
</comment>
<dbReference type="PROSITE" id="PS51747">
    <property type="entry name" value="CYT_DCMP_DEAMINASES_2"/>
    <property type="match status" value="1"/>
</dbReference>
<feature type="binding site" evidence="14">
    <location>
        <position position="209"/>
    </location>
    <ligand>
        <name>NADP(+)</name>
        <dbReference type="ChEBI" id="CHEBI:58349"/>
    </ligand>
</feature>
<sequence>MSATSKFSGTDLAHMRAALTLAARGLGRVWPNPAVGCVLVSPDHRVVARGWTQKGGRPHAETEALRRAGAAAKRATAYVSLEPCSHHGKTPPCAEALAAAGIARCVVAIEDPDPRVQGRGLAMLRKAGIAVAVGALEGEAADLNAGFFSRIGSGRPLVTLKIASTLDGRIALASGESRWITGEASRARVHLMRAQHDAILVGSGTAIADDPELTCRLPGLEDRHPVRIVLDRDLSLPLTAKLVASAASHPTWMVVGPDVAASRGAAHRAAGVELVEAGLDRDGRLDLAAVMAELGRRGLTRVLVEGGSRLSAALLVHDLVDRLAWFRSPGIIGGDGIPAASPLSLAKLAEMPRFQRIAVETLGGDLLESYKRRS</sequence>
<dbReference type="GO" id="GO:0050661">
    <property type="term" value="F:NADP binding"/>
    <property type="evidence" value="ECO:0007669"/>
    <property type="project" value="InterPro"/>
</dbReference>
<evidence type="ECO:0000259" key="16">
    <source>
        <dbReference type="PROSITE" id="PS51747"/>
    </source>
</evidence>
<feature type="binding site" evidence="14">
    <location>
        <position position="205"/>
    </location>
    <ligand>
        <name>NADP(+)</name>
        <dbReference type="ChEBI" id="CHEBI:58349"/>
    </ligand>
</feature>
<organism evidence="17 18">
    <name type="scientific">Hypericibacter terrae</name>
    <dbReference type="NCBI Taxonomy" id="2602015"/>
    <lineage>
        <taxon>Bacteria</taxon>
        <taxon>Pseudomonadati</taxon>
        <taxon>Pseudomonadota</taxon>
        <taxon>Alphaproteobacteria</taxon>
        <taxon>Rhodospirillales</taxon>
        <taxon>Dongiaceae</taxon>
        <taxon>Hypericibacter</taxon>
    </lineage>
</organism>
<feature type="binding site" evidence="15">
    <location>
        <position position="93"/>
    </location>
    <ligand>
        <name>Zn(2+)</name>
        <dbReference type="ChEBI" id="CHEBI:29105"/>
        <note>catalytic</note>
    </ligand>
</feature>
<dbReference type="InterPro" id="IPR016193">
    <property type="entry name" value="Cytidine_deaminase-like"/>
</dbReference>
<keyword evidence="6 12" id="KW-0686">Riboflavin biosynthesis</keyword>
<feature type="binding site" evidence="15">
    <location>
        <position position="59"/>
    </location>
    <ligand>
        <name>Zn(2+)</name>
        <dbReference type="ChEBI" id="CHEBI:29105"/>
        <note>catalytic</note>
    </ligand>
</feature>
<dbReference type="PROSITE" id="PS00903">
    <property type="entry name" value="CYT_DCMP_DEAMINASES_1"/>
    <property type="match status" value="1"/>
</dbReference>
<evidence type="ECO:0000256" key="8">
    <source>
        <dbReference type="ARBA" id="ARBA00022833"/>
    </source>
</evidence>
<dbReference type="EMBL" id="CP042906">
    <property type="protein sequence ID" value="QEX16765.1"/>
    <property type="molecule type" value="Genomic_DNA"/>
</dbReference>
<dbReference type="AlphaFoldDB" id="A0A5J6MJV9"/>
<feature type="binding site" evidence="14">
    <location>
        <position position="179"/>
    </location>
    <ligand>
        <name>NADP(+)</name>
        <dbReference type="ChEBI" id="CHEBI:58349"/>
    </ligand>
</feature>